<dbReference type="AlphaFoldDB" id="A0A542Y461"/>
<protein>
    <recommendedName>
        <fullName evidence="3">Cyclase</fullName>
    </recommendedName>
</protein>
<evidence type="ECO:0008006" key="3">
    <source>
        <dbReference type="Google" id="ProtNLM"/>
    </source>
</evidence>
<dbReference type="Gene3D" id="3.30.530.20">
    <property type="match status" value="1"/>
</dbReference>
<sequence>MASTFTVTTHARVPLEDLFDASLSVDEHTASMSASRERAIAGVTSGDMRLGESVTWRARHFGVWFTMTSKITALDRPNFFVDEQQRGPFKRFRHEHHFERVGEMTVMRDTITLAAPVVGVLAERLVLVPYLRKLIRERNEHLTRALTDRP</sequence>
<organism evidence="1 2">
    <name type="scientific">Leucobacter komagatae</name>
    <dbReference type="NCBI Taxonomy" id="55969"/>
    <lineage>
        <taxon>Bacteria</taxon>
        <taxon>Bacillati</taxon>
        <taxon>Actinomycetota</taxon>
        <taxon>Actinomycetes</taxon>
        <taxon>Micrococcales</taxon>
        <taxon>Microbacteriaceae</taxon>
        <taxon>Leucobacter</taxon>
    </lineage>
</organism>
<dbReference type="Proteomes" id="UP000319094">
    <property type="component" value="Unassembled WGS sequence"/>
</dbReference>
<proteinExistence type="predicted"/>
<dbReference type="CDD" id="cd07820">
    <property type="entry name" value="SRPBCC_3"/>
    <property type="match status" value="1"/>
</dbReference>
<dbReference type="InterPro" id="IPR023393">
    <property type="entry name" value="START-like_dom_sf"/>
</dbReference>
<accession>A0A542Y461</accession>
<reference evidence="1 2" key="1">
    <citation type="submission" date="2019-06" db="EMBL/GenBank/DDBJ databases">
        <title>Sequencing the genomes of 1000 actinobacteria strains.</title>
        <authorList>
            <person name="Klenk H.-P."/>
        </authorList>
    </citation>
    <scope>NUCLEOTIDE SEQUENCE [LARGE SCALE GENOMIC DNA]</scope>
    <source>
        <strain evidence="1 2">DSM 8803</strain>
    </source>
</reference>
<keyword evidence="2" id="KW-1185">Reference proteome</keyword>
<dbReference type="OrthoDB" id="9801773at2"/>
<gene>
    <name evidence="1" type="ORF">FB468_0869</name>
</gene>
<evidence type="ECO:0000313" key="2">
    <source>
        <dbReference type="Proteomes" id="UP000319094"/>
    </source>
</evidence>
<comment type="caution">
    <text evidence="1">The sequence shown here is derived from an EMBL/GenBank/DDBJ whole genome shotgun (WGS) entry which is preliminary data.</text>
</comment>
<dbReference type="RefSeq" id="WP_141886252.1">
    <property type="nucleotide sequence ID" value="NZ_BAAAUY010000021.1"/>
</dbReference>
<evidence type="ECO:0000313" key="1">
    <source>
        <dbReference type="EMBL" id="TQL42860.1"/>
    </source>
</evidence>
<dbReference type="EMBL" id="VFON01000001">
    <property type="protein sequence ID" value="TQL42860.1"/>
    <property type="molecule type" value="Genomic_DNA"/>
</dbReference>
<name>A0A542Y461_9MICO</name>
<dbReference type="SUPFAM" id="SSF55961">
    <property type="entry name" value="Bet v1-like"/>
    <property type="match status" value="1"/>
</dbReference>